<evidence type="ECO:0000313" key="13">
    <source>
        <dbReference type="Proteomes" id="UP000435036"/>
    </source>
</evidence>
<evidence type="ECO:0000256" key="9">
    <source>
        <dbReference type="SAM" id="Phobius"/>
    </source>
</evidence>
<dbReference type="InterPro" id="IPR000531">
    <property type="entry name" value="Beta-barrel_TonB"/>
</dbReference>
<evidence type="ECO:0000256" key="2">
    <source>
        <dbReference type="ARBA" id="ARBA00022448"/>
    </source>
</evidence>
<evidence type="ECO:0000256" key="8">
    <source>
        <dbReference type="RuleBase" id="RU003357"/>
    </source>
</evidence>
<dbReference type="Gene3D" id="2.170.130.10">
    <property type="entry name" value="TonB-dependent receptor, plug domain"/>
    <property type="match status" value="1"/>
</dbReference>
<evidence type="ECO:0000256" key="5">
    <source>
        <dbReference type="ARBA" id="ARBA00023077"/>
    </source>
</evidence>
<dbReference type="InterPro" id="IPR039426">
    <property type="entry name" value="TonB-dep_rcpt-like"/>
</dbReference>
<dbReference type="GO" id="GO:0015344">
    <property type="term" value="F:siderophore uptake transmembrane transporter activity"/>
    <property type="evidence" value="ECO:0007669"/>
    <property type="project" value="TreeGrafter"/>
</dbReference>
<dbReference type="AlphaFoldDB" id="A0A6N8L3F8"/>
<keyword evidence="6 8" id="KW-0472">Membrane</keyword>
<dbReference type="InterPro" id="IPR012910">
    <property type="entry name" value="Plug_dom"/>
</dbReference>
<dbReference type="Pfam" id="PF00593">
    <property type="entry name" value="TonB_dep_Rec_b-barrel"/>
    <property type="match status" value="1"/>
</dbReference>
<dbReference type="PANTHER" id="PTHR30069">
    <property type="entry name" value="TONB-DEPENDENT OUTER MEMBRANE RECEPTOR"/>
    <property type="match status" value="1"/>
</dbReference>
<dbReference type="Gene3D" id="2.40.170.20">
    <property type="entry name" value="TonB-dependent receptor, beta-barrel domain"/>
    <property type="match status" value="1"/>
</dbReference>
<keyword evidence="2" id="KW-0813">Transport</keyword>
<dbReference type="SUPFAM" id="SSF56935">
    <property type="entry name" value="Porins"/>
    <property type="match status" value="1"/>
</dbReference>
<evidence type="ECO:0000259" key="11">
    <source>
        <dbReference type="Pfam" id="PF07715"/>
    </source>
</evidence>
<keyword evidence="12" id="KW-0675">Receptor</keyword>
<sequence>MQLCCNNYFNFIFLHLLKSLLMLLKTLLSSFCILVSILNGAVIFAQDKNLKDSLKEIKLTEIIIQETVRQQLGQSTLNANTLTGSQASSLGAALNRMPGVQQTAYGATSSAPMIRSLSGNRVKILQNGLSFHELSGISPNFSIAVDLGNMASIEMHKGSSTVLYGGQAIGGAVNLREQSIPAHLLPEKTRLTVGAEMNNHWGHRQTLSVSGNMGKRWAWNLGGFNQQQALVRIPGDSKPAFVYQSDIDAMTEVAAQVHVDAHWVLDKSLFPYLSKLAMERLDDPKWGLTADDVYTFDRYYMLAGKAYENPVNKDYIAGQDGNLPLSHRVVYGIHDYVPVEKGKMPNNHASSRAIHAGFSYFLKPIRFGFGYQANEGDYGIPGVAMLKKLEHSHNHNGSMPALHYDPINSQALAHRLQADASYIQEDKLLKEVLIRYAYHYGDDRELLGIYRVNKFNSHQQALRTEINLQPLVFWQVKFGWEETALNLLSDGVKRYLPSAHSRETGIFSMQHLQWKNLSLDLGYRHDWLARKVLKADGYQPGRGLAGGNLNKRNFSLQQFSSEISYTCFEKAYIKGKYSHAERAPALNELYAGNDHFALMIEENGNDKLNPERLRAYELALGAAVGQLSLASNVYLNNYQDYLYLGHTGMARSGGFPIKEWRAAATTLKGMEAEITYQSTWLKQQPWQISGFMDLVKNINSDSNAMRRWSDGDYMPNLPSSRYGVSAQAAYHKLLLQISVDKYLKQKYLGKQINPEPAMPAYTLVAARLEMQFTWKGYKLLSYVSGNNLLNMEARPQQSLMKYLTPLAGRCVALGMRCNFCISH</sequence>
<feature type="domain" description="TonB-dependent receptor-like beta-barrel" evidence="10">
    <location>
        <begin position="356"/>
        <end position="788"/>
    </location>
</feature>
<gene>
    <name evidence="12" type="ORF">GQF63_11740</name>
</gene>
<evidence type="ECO:0000256" key="3">
    <source>
        <dbReference type="ARBA" id="ARBA00022452"/>
    </source>
</evidence>
<keyword evidence="4 9" id="KW-0812">Transmembrane</keyword>
<dbReference type="EMBL" id="WSQA01000008">
    <property type="protein sequence ID" value="MVZ62698.1"/>
    <property type="molecule type" value="Genomic_DNA"/>
</dbReference>
<dbReference type="Pfam" id="PF07715">
    <property type="entry name" value="Plug"/>
    <property type="match status" value="1"/>
</dbReference>
<evidence type="ECO:0000259" key="10">
    <source>
        <dbReference type="Pfam" id="PF00593"/>
    </source>
</evidence>
<comment type="similarity">
    <text evidence="8">Belongs to the TonB-dependent receptor family.</text>
</comment>
<keyword evidence="9" id="KW-1133">Transmembrane helix</keyword>
<evidence type="ECO:0000256" key="4">
    <source>
        <dbReference type="ARBA" id="ARBA00022692"/>
    </source>
</evidence>
<dbReference type="GO" id="GO:0009279">
    <property type="term" value="C:cell outer membrane"/>
    <property type="evidence" value="ECO:0007669"/>
    <property type="project" value="UniProtKB-SubCell"/>
</dbReference>
<proteinExistence type="inferred from homology"/>
<reference evidence="12 13" key="1">
    <citation type="submission" date="2019-12" db="EMBL/GenBank/DDBJ databases">
        <authorList>
            <person name="Dong K."/>
        </authorList>
    </citation>
    <scope>NUCLEOTIDE SEQUENCE [LARGE SCALE GENOMIC DNA]</scope>
    <source>
        <strain evidence="12 13">JCM 31225</strain>
    </source>
</reference>
<evidence type="ECO:0000256" key="6">
    <source>
        <dbReference type="ARBA" id="ARBA00023136"/>
    </source>
</evidence>
<evidence type="ECO:0000313" key="12">
    <source>
        <dbReference type="EMBL" id="MVZ62698.1"/>
    </source>
</evidence>
<dbReference type="Proteomes" id="UP000435036">
    <property type="component" value="Unassembled WGS sequence"/>
</dbReference>
<accession>A0A6N8L3F8</accession>
<evidence type="ECO:0000256" key="1">
    <source>
        <dbReference type="ARBA" id="ARBA00004571"/>
    </source>
</evidence>
<comment type="subcellular location">
    <subcellularLocation>
        <location evidence="1">Cell outer membrane</location>
        <topology evidence="1">Multi-pass membrane protein</topology>
    </subcellularLocation>
</comment>
<keyword evidence="13" id="KW-1185">Reference proteome</keyword>
<keyword evidence="3" id="KW-1134">Transmembrane beta strand</keyword>
<feature type="transmembrane region" description="Helical" evidence="9">
    <location>
        <begin position="20"/>
        <end position="45"/>
    </location>
</feature>
<comment type="caution">
    <text evidence="12">The sequence shown here is derived from an EMBL/GenBank/DDBJ whole genome shotgun (WGS) entry which is preliminary data.</text>
</comment>
<keyword evidence="5 8" id="KW-0798">TonB box</keyword>
<keyword evidence="7" id="KW-0998">Cell outer membrane</keyword>
<organism evidence="12 13">
    <name type="scientific">Sphingobacterium humi</name>
    <dbReference type="NCBI Taxonomy" id="1796905"/>
    <lineage>
        <taxon>Bacteria</taxon>
        <taxon>Pseudomonadati</taxon>
        <taxon>Bacteroidota</taxon>
        <taxon>Sphingobacteriia</taxon>
        <taxon>Sphingobacteriales</taxon>
        <taxon>Sphingobacteriaceae</taxon>
        <taxon>Sphingobacterium</taxon>
    </lineage>
</organism>
<protein>
    <submittedName>
        <fullName evidence="12">TonB-dependent receptor</fullName>
    </submittedName>
</protein>
<name>A0A6N8L3F8_9SPHI</name>
<feature type="domain" description="TonB-dependent receptor plug" evidence="11">
    <location>
        <begin position="75"/>
        <end position="172"/>
    </location>
</feature>
<dbReference type="InterPro" id="IPR037066">
    <property type="entry name" value="Plug_dom_sf"/>
</dbReference>
<dbReference type="PANTHER" id="PTHR30069:SF40">
    <property type="entry name" value="TONB-DEPENDENT RECEPTOR NMB0964-RELATED"/>
    <property type="match status" value="1"/>
</dbReference>
<dbReference type="InterPro" id="IPR036942">
    <property type="entry name" value="Beta-barrel_TonB_sf"/>
</dbReference>
<dbReference type="GO" id="GO:0044718">
    <property type="term" value="P:siderophore transmembrane transport"/>
    <property type="evidence" value="ECO:0007669"/>
    <property type="project" value="TreeGrafter"/>
</dbReference>
<evidence type="ECO:0000256" key="7">
    <source>
        <dbReference type="ARBA" id="ARBA00023237"/>
    </source>
</evidence>